<keyword evidence="4 6" id="KW-1133">Transmembrane helix</keyword>
<reference evidence="8 9" key="1">
    <citation type="submission" date="2021-03" db="EMBL/GenBank/DDBJ databases">
        <title>Genomic Encyclopedia of Type Strains, Phase IV (KMG-IV): sequencing the most valuable type-strain genomes for metagenomic binning, comparative biology and taxonomic classification.</title>
        <authorList>
            <person name="Goeker M."/>
        </authorList>
    </citation>
    <scope>NUCLEOTIDE SEQUENCE [LARGE SCALE GENOMIC DNA]</scope>
    <source>
        <strain evidence="8 9">DSM 26048</strain>
    </source>
</reference>
<dbReference type="InterPro" id="IPR051791">
    <property type="entry name" value="Pra-immunoreactive"/>
</dbReference>
<protein>
    <submittedName>
        <fullName evidence="8">RDD family membrane protein YckC</fullName>
    </submittedName>
</protein>
<evidence type="ECO:0000259" key="7">
    <source>
        <dbReference type="Pfam" id="PF06271"/>
    </source>
</evidence>
<keyword evidence="9" id="KW-1185">Reference proteome</keyword>
<dbReference type="EMBL" id="JAGGLB010000001">
    <property type="protein sequence ID" value="MBP1988787.1"/>
    <property type="molecule type" value="Genomic_DNA"/>
</dbReference>
<keyword evidence="3 6" id="KW-0812">Transmembrane</keyword>
<keyword evidence="2" id="KW-1003">Cell membrane</keyword>
<comment type="caution">
    <text evidence="8">The sequence shown here is derived from an EMBL/GenBank/DDBJ whole genome shotgun (WGS) entry which is preliminary data.</text>
</comment>
<evidence type="ECO:0000256" key="3">
    <source>
        <dbReference type="ARBA" id="ARBA00022692"/>
    </source>
</evidence>
<dbReference type="Pfam" id="PF06271">
    <property type="entry name" value="RDD"/>
    <property type="match status" value="1"/>
</dbReference>
<feature type="transmembrane region" description="Helical" evidence="6">
    <location>
        <begin position="123"/>
        <end position="142"/>
    </location>
</feature>
<feature type="transmembrane region" description="Helical" evidence="6">
    <location>
        <begin position="36"/>
        <end position="56"/>
    </location>
</feature>
<proteinExistence type="predicted"/>
<gene>
    <name evidence="8" type="ORF">J2Z66_000382</name>
</gene>
<feature type="domain" description="RDD" evidence="7">
    <location>
        <begin position="22"/>
        <end position="154"/>
    </location>
</feature>
<accession>A0ABS4IMJ5</accession>
<comment type="subcellular location">
    <subcellularLocation>
        <location evidence="1">Cell membrane</location>
        <topology evidence="1">Multi-pass membrane protein</topology>
    </subcellularLocation>
</comment>
<evidence type="ECO:0000313" key="8">
    <source>
        <dbReference type="EMBL" id="MBP1988787.1"/>
    </source>
</evidence>
<evidence type="ECO:0000256" key="4">
    <source>
        <dbReference type="ARBA" id="ARBA00022989"/>
    </source>
</evidence>
<dbReference type="RefSeq" id="WP_209969188.1">
    <property type="nucleotide sequence ID" value="NZ_JAGGLB010000001.1"/>
</dbReference>
<evidence type="ECO:0000256" key="1">
    <source>
        <dbReference type="ARBA" id="ARBA00004651"/>
    </source>
</evidence>
<evidence type="ECO:0000256" key="5">
    <source>
        <dbReference type="ARBA" id="ARBA00023136"/>
    </source>
</evidence>
<evidence type="ECO:0000256" key="2">
    <source>
        <dbReference type="ARBA" id="ARBA00022475"/>
    </source>
</evidence>
<dbReference type="PANTHER" id="PTHR36115:SF4">
    <property type="entry name" value="MEMBRANE PROTEIN"/>
    <property type="match status" value="1"/>
</dbReference>
<keyword evidence="5 6" id="KW-0472">Membrane</keyword>
<evidence type="ECO:0000256" key="6">
    <source>
        <dbReference type="SAM" id="Phobius"/>
    </source>
</evidence>
<dbReference type="InterPro" id="IPR010432">
    <property type="entry name" value="RDD"/>
</dbReference>
<evidence type="ECO:0000313" key="9">
    <source>
        <dbReference type="Proteomes" id="UP001519287"/>
    </source>
</evidence>
<sequence>MEITQNGPHLGNAEIIEKQSYVLVGKRLLAQVVDTLLLYVIALIMVAFLGILILFGAVPDHITESRPFNMVTSVGYSIVYVLYFSYFESRKQQATFGKRLFKLRVTDIEGNRLNFSHALRRNFLKIISGLSTLYIGYIMVLCTRKKQGFHDIITKSLVVASPVDLNKR</sequence>
<feature type="transmembrane region" description="Helical" evidence="6">
    <location>
        <begin position="68"/>
        <end position="86"/>
    </location>
</feature>
<dbReference type="PANTHER" id="PTHR36115">
    <property type="entry name" value="PROLINE-RICH ANTIGEN HOMOLOG-RELATED"/>
    <property type="match status" value="1"/>
</dbReference>
<dbReference type="Proteomes" id="UP001519287">
    <property type="component" value="Unassembled WGS sequence"/>
</dbReference>
<organism evidence="8 9">
    <name type="scientific">Paenibacillus eucommiae</name>
    <dbReference type="NCBI Taxonomy" id="1355755"/>
    <lineage>
        <taxon>Bacteria</taxon>
        <taxon>Bacillati</taxon>
        <taxon>Bacillota</taxon>
        <taxon>Bacilli</taxon>
        <taxon>Bacillales</taxon>
        <taxon>Paenibacillaceae</taxon>
        <taxon>Paenibacillus</taxon>
    </lineage>
</organism>
<name>A0ABS4IMJ5_9BACL</name>